<dbReference type="EMBL" id="JACHHH010000005">
    <property type="protein sequence ID" value="MBB6041273.1"/>
    <property type="molecule type" value="Genomic_DNA"/>
</dbReference>
<dbReference type="Proteomes" id="UP000522163">
    <property type="component" value="Unassembled WGS sequence"/>
</dbReference>
<dbReference type="GeneID" id="85014792"/>
<feature type="transmembrane region" description="Helical" evidence="1">
    <location>
        <begin position="449"/>
        <end position="469"/>
    </location>
</feature>
<evidence type="ECO:0008006" key="4">
    <source>
        <dbReference type="Google" id="ProtNLM"/>
    </source>
</evidence>
<accession>A0A7W9SFL7</accession>
<keyword evidence="1" id="KW-1133">Transmembrane helix</keyword>
<name>A0A7W9SFL7_9FIRM</name>
<dbReference type="RefSeq" id="WP_183683859.1">
    <property type="nucleotide sequence ID" value="NZ_JACHHH010000005.1"/>
</dbReference>
<sequence>MNPYTIKQELKKIWFRIPGSKTELLKKQILILIVSLLLAALLFMQGTEQQFLLPGNQIQREPIGGVEKKIPLNVTGISGKKKEEIYVTVSPRLYSKEEADKAFAKLQGKMESLILSEEDSFDGISGNIQLKKIFNPENIKATWSFRPESLWTNQKETPLQDSDKSYTKYRDILEDSGQIHHEYLEKDQILTGTLEVVLSANIHPEEEVEGDEISSFFNENNEITYNSPTYSYALRILPLKLSETEALEMALQNTLQYSNEHTRSTDKLLLPKEIMGHHIHFSEKKNFRYLLIPLLGLFACFLLPLQALEQQKTRQKTRLSSLTLDYAELVSKLVVYLGAGLAIRNSFSEIAKHYNYLVKNCHQESHPLYEELNTLLNQLASNVGEGEAYLNFSKRIALKPYGKLISLIEQNRKNGSKDLSRQLHMEMEEAFSVRKHMAKRLGEEAGTKLLLPLILQLFVIMLMILYPAMQSLH</sequence>
<evidence type="ECO:0000313" key="2">
    <source>
        <dbReference type="EMBL" id="MBB6041273.1"/>
    </source>
</evidence>
<reference evidence="2 3" key="1">
    <citation type="submission" date="2020-08" db="EMBL/GenBank/DDBJ databases">
        <title>Genomic Encyclopedia of Type Strains, Phase IV (KMG-IV): sequencing the most valuable type-strain genomes for metagenomic binning, comparative biology and taxonomic classification.</title>
        <authorList>
            <person name="Goeker M."/>
        </authorList>
    </citation>
    <scope>NUCLEOTIDE SEQUENCE [LARGE SCALE GENOMIC DNA]</scope>
    <source>
        <strain evidence="2 3">DSM 17245</strain>
    </source>
</reference>
<proteinExistence type="predicted"/>
<protein>
    <recommendedName>
        <fullName evidence="4">Type II secretion system protein GspF domain-containing protein</fullName>
    </recommendedName>
</protein>
<feature type="transmembrane region" description="Helical" evidence="1">
    <location>
        <begin position="29"/>
        <end position="47"/>
    </location>
</feature>
<evidence type="ECO:0000256" key="1">
    <source>
        <dbReference type="SAM" id="Phobius"/>
    </source>
</evidence>
<dbReference type="AlphaFoldDB" id="A0A7W9SFL7"/>
<organism evidence="2 3">
    <name type="scientific">Oribacterium sinus</name>
    <dbReference type="NCBI Taxonomy" id="237576"/>
    <lineage>
        <taxon>Bacteria</taxon>
        <taxon>Bacillati</taxon>
        <taxon>Bacillota</taxon>
        <taxon>Clostridia</taxon>
        <taxon>Lachnospirales</taxon>
        <taxon>Lachnospiraceae</taxon>
        <taxon>Oribacterium</taxon>
    </lineage>
</organism>
<feature type="transmembrane region" description="Helical" evidence="1">
    <location>
        <begin position="287"/>
        <end position="308"/>
    </location>
</feature>
<evidence type="ECO:0000313" key="3">
    <source>
        <dbReference type="Proteomes" id="UP000522163"/>
    </source>
</evidence>
<keyword evidence="1" id="KW-0812">Transmembrane</keyword>
<comment type="caution">
    <text evidence="2">The sequence shown here is derived from an EMBL/GenBank/DDBJ whole genome shotgun (WGS) entry which is preliminary data.</text>
</comment>
<keyword evidence="1" id="KW-0472">Membrane</keyword>
<gene>
    <name evidence="2" type="ORF">HNQ46_001250</name>
</gene>